<dbReference type="OrthoDB" id="194358at2759"/>
<accession>A0A8H3J9C3</accession>
<evidence type="ECO:0000313" key="3">
    <source>
        <dbReference type="Proteomes" id="UP000664203"/>
    </source>
</evidence>
<dbReference type="AlphaFoldDB" id="A0A8H3J9C3"/>
<name>A0A8H3J9C3_9LECA</name>
<keyword evidence="1" id="KW-1133">Transmembrane helix</keyword>
<sequence>MGAAPALIPNVTHTGFPGDDFSNNLFTDLAPLLALFGDQMTKQFLGMSMGWLDNAMLAICPVGILTVMVSAIRIGGTSKLKTLIGRARESRSTAELELLSATSGEVCEMWSGSEIVRVAGQPATFQYILNKGRMPETIMTLSEALKQNLYCQNSNQTDVEIPSVAPNLTLNVRGAIPLSRESLTICVIGTIMQVMTLVLSAFTVYLWSWRAGSNMISSYGFPCYFVGTILLTFGLLGCARVIQRSSRVHELIPRESADALPQRYVSAEYQPLCVQRACTVDDKHFPSYAIFHPEGQSAIKVSRSNGQDYNLVTSCSTVVALIGYVCQFTGLRAMHWSVALMQLGATLTMTCARAFIGRGLANPPIYQPLPIGNEAAGIAYLLREAKAWELVTGTSKSIKPAHATLSYVEYIWPEFIVPPPLYESGETLADPNLSNDLIMTAKSIGKTVPMEDSTLLLAQRLVSAIGATMKICSRRHADGVLDGNMLDCNEHCWAIQPSLRMNEGTFDHLPITMLYSSSSPGRVKMSKEAQENTVLTADSGTMTAIISLWLVVLGHRYPLSKARAQDENETARRPQYYRIISNNRILVPLGNAIGKWLSPQTPLLTNLSLFGRSLEERQAKNAPIFGMYLSSRYSRFKGLADQNLNLIREPILDAVDLDALRCSDPSVSSTRIMRMLGEREIHPSVRDTERADNDFAFLRGLTLPEMQASLMRDLYKGTKNVTTEVAVLSSSSLERNCAQELFTIFILSFTRQILQVMGRTTKITGPGGETWTNDVFSEIASAVVLAGLAEDEAEALTLVVPAFDARGLLPTELS</sequence>
<keyword evidence="3" id="KW-1185">Reference proteome</keyword>
<protein>
    <submittedName>
        <fullName evidence="2">Uncharacterized protein</fullName>
    </submittedName>
</protein>
<reference evidence="2" key="1">
    <citation type="submission" date="2021-03" db="EMBL/GenBank/DDBJ databases">
        <authorList>
            <person name="Tagirdzhanova G."/>
        </authorList>
    </citation>
    <scope>NUCLEOTIDE SEQUENCE</scope>
</reference>
<feature type="transmembrane region" description="Helical" evidence="1">
    <location>
        <begin position="55"/>
        <end position="76"/>
    </location>
</feature>
<feature type="transmembrane region" description="Helical" evidence="1">
    <location>
        <begin position="183"/>
        <end position="207"/>
    </location>
</feature>
<evidence type="ECO:0000256" key="1">
    <source>
        <dbReference type="SAM" id="Phobius"/>
    </source>
</evidence>
<organism evidence="2 3">
    <name type="scientific">Alectoria fallacina</name>
    <dbReference type="NCBI Taxonomy" id="1903189"/>
    <lineage>
        <taxon>Eukaryota</taxon>
        <taxon>Fungi</taxon>
        <taxon>Dikarya</taxon>
        <taxon>Ascomycota</taxon>
        <taxon>Pezizomycotina</taxon>
        <taxon>Lecanoromycetes</taxon>
        <taxon>OSLEUM clade</taxon>
        <taxon>Lecanoromycetidae</taxon>
        <taxon>Lecanorales</taxon>
        <taxon>Lecanorineae</taxon>
        <taxon>Parmeliaceae</taxon>
        <taxon>Alectoria</taxon>
    </lineage>
</organism>
<gene>
    <name evidence="2" type="ORF">ALECFALPRED_010969</name>
</gene>
<dbReference type="EMBL" id="CAJPDR010000952">
    <property type="protein sequence ID" value="CAF9943266.1"/>
    <property type="molecule type" value="Genomic_DNA"/>
</dbReference>
<dbReference type="Proteomes" id="UP000664203">
    <property type="component" value="Unassembled WGS sequence"/>
</dbReference>
<proteinExistence type="predicted"/>
<comment type="caution">
    <text evidence="2">The sequence shown here is derived from an EMBL/GenBank/DDBJ whole genome shotgun (WGS) entry which is preliminary data.</text>
</comment>
<feature type="transmembrane region" description="Helical" evidence="1">
    <location>
        <begin position="219"/>
        <end position="242"/>
    </location>
</feature>
<keyword evidence="1" id="KW-0812">Transmembrane</keyword>
<feature type="transmembrane region" description="Helical" evidence="1">
    <location>
        <begin position="309"/>
        <end position="330"/>
    </location>
</feature>
<keyword evidence="1" id="KW-0472">Membrane</keyword>
<evidence type="ECO:0000313" key="2">
    <source>
        <dbReference type="EMBL" id="CAF9943266.1"/>
    </source>
</evidence>